<keyword evidence="1" id="KW-0805">Transcription regulation</keyword>
<evidence type="ECO:0000256" key="1">
    <source>
        <dbReference type="ARBA" id="ARBA00023015"/>
    </source>
</evidence>
<dbReference type="GO" id="GO:0043565">
    <property type="term" value="F:sequence-specific DNA binding"/>
    <property type="evidence" value="ECO:0007669"/>
    <property type="project" value="InterPro"/>
</dbReference>
<feature type="compositionally biased region" description="Basic and acidic residues" evidence="4">
    <location>
        <begin position="9"/>
        <end position="24"/>
    </location>
</feature>
<dbReference type="EMBL" id="JACHEG010000010">
    <property type="protein sequence ID" value="MBB6165529.1"/>
    <property type="molecule type" value="Genomic_DNA"/>
</dbReference>
<dbReference type="PRINTS" id="PR00032">
    <property type="entry name" value="HTHARAC"/>
</dbReference>
<proteinExistence type="predicted"/>
<dbReference type="Pfam" id="PF12833">
    <property type="entry name" value="HTH_18"/>
    <property type="match status" value="1"/>
</dbReference>
<dbReference type="PROSITE" id="PS00041">
    <property type="entry name" value="HTH_ARAC_FAMILY_1"/>
    <property type="match status" value="1"/>
</dbReference>
<keyword evidence="3" id="KW-0804">Transcription</keyword>
<evidence type="ECO:0000313" key="7">
    <source>
        <dbReference type="Proteomes" id="UP000547879"/>
    </source>
</evidence>
<evidence type="ECO:0000256" key="2">
    <source>
        <dbReference type="ARBA" id="ARBA00023125"/>
    </source>
</evidence>
<evidence type="ECO:0000256" key="4">
    <source>
        <dbReference type="SAM" id="MobiDB-lite"/>
    </source>
</evidence>
<name>A0A7W9YBJ1_9HYPH</name>
<dbReference type="SMART" id="SM00342">
    <property type="entry name" value="HTH_ARAC"/>
    <property type="match status" value="1"/>
</dbReference>
<dbReference type="PANTHER" id="PTHR46796">
    <property type="entry name" value="HTH-TYPE TRANSCRIPTIONAL ACTIVATOR RHAS-RELATED"/>
    <property type="match status" value="1"/>
</dbReference>
<keyword evidence="2" id="KW-0238">DNA-binding</keyword>
<gene>
    <name evidence="6" type="ORF">HNQ72_005377</name>
</gene>
<evidence type="ECO:0000313" key="6">
    <source>
        <dbReference type="EMBL" id="MBB6165529.1"/>
    </source>
</evidence>
<dbReference type="InterPro" id="IPR050204">
    <property type="entry name" value="AraC_XylS_family_regulators"/>
</dbReference>
<dbReference type="PROSITE" id="PS01124">
    <property type="entry name" value="HTH_ARAC_FAMILY_2"/>
    <property type="match status" value="1"/>
</dbReference>
<feature type="region of interest" description="Disordered" evidence="4">
    <location>
        <begin position="1"/>
        <end position="33"/>
    </location>
</feature>
<organism evidence="6 7">
    <name type="scientific">Rhizobium wenxiniae</name>
    <dbReference type="NCBI Taxonomy" id="1737357"/>
    <lineage>
        <taxon>Bacteria</taxon>
        <taxon>Pseudomonadati</taxon>
        <taxon>Pseudomonadota</taxon>
        <taxon>Alphaproteobacteria</taxon>
        <taxon>Hyphomicrobiales</taxon>
        <taxon>Rhizobiaceae</taxon>
        <taxon>Rhizobium/Agrobacterium group</taxon>
        <taxon>Rhizobium</taxon>
    </lineage>
</organism>
<dbReference type="InterPro" id="IPR009057">
    <property type="entry name" value="Homeodomain-like_sf"/>
</dbReference>
<reference evidence="6 7" key="1">
    <citation type="submission" date="2020-08" db="EMBL/GenBank/DDBJ databases">
        <title>Genomic Encyclopedia of Type Strains, Phase IV (KMG-IV): sequencing the most valuable type-strain genomes for metagenomic binning, comparative biology and taxonomic classification.</title>
        <authorList>
            <person name="Goeker M."/>
        </authorList>
    </citation>
    <scope>NUCLEOTIDE SEQUENCE [LARGE SCALE GENOMIC DNA]</scope>
    <source>
        <strain evidence="6 7">DSM 100734</strain>
    </source>
</reference>
<dbReference type="Gene3D" id="1.10.10.60">
    <property type="entry name" value="Homeodomain-like"/>
    <property type="match status" value="2"/>
</dbReference>
<comment type="caution">
    <text evidence="6">The sequence shown here is derived from an EMBL/GenBank/DDBJ whole genome shotgun (WGS) entry which is preliminary data.</text>
</comment>
<accession>A0A7W9YBJ1</accession>
<sequence length="320" mass="35954">MAHTTTKKYTSDIKKSVLKEDSMHAPDQPAPPVQADAEMERVLRTAPLTSFSVHDPFETRLARWKHQPFHDVVKPMSDHVVMTYLGAMQRLDRTSGRDHHSSVGRRGSITFIPAGSSSRWDIHGPMDIVQAYMAPELLEQIAKECPGPTTSLVESTARPDSLLATLLEKSIEPSVEPAYLENLYRQQLTTLIAVHVVKAHRDIAEAFSNTLGGLSPYVLRMSLERLSTDDDRDISLGALADGANLSRFHFCRAFKKSTGVSPHEWLRQRRMERAMAMLRDPRLQVTEIAERQGYATLTAFSVAFKRHTGLTPSEWRRAAL</sequence>
<protein>
    <submittedName>
        <fullName evidence="6">AraC family transcriptional regulator</fullName>
    </submittedName>
</protein>
<dbReference type="PANTHER" id="PTHR46796:SF14">
    <property type="entry name" value="TRANSCRIPTIONAL REGULATORY PROTEIN"/>
    <property type="match status" value="1"/>
</dbReference>
<evidence type="ECO:0000256" key="3">
    <source>
        <dbReference type="ARBA" id="ARBA00023163"/>
    </source>
</evidence>
<dbReference type="RefSeq" id="WP_183996909.1">
    <property type="nucleotide sequence ID" value="NZ_BMHW01000011.1"/>
</dbReference>
<keyword evidence="7" id="KW-1185">Reference proteome</keyword>
<dbReference type="Proteomes" id="UP000547879">
    <property type="component" value="Unassembled WGS sequence"/>
</dbReference>
<evidence type="ECO:0000259" key="5">
    <source>
        <dbReference type="PROSITE" id="PS01124"/>
    </source>
</evidence>
<dbReference type="InterPro" id="IPR018060">
    <property type="entry name" value="HTH_AraC"/>
</dbReference>
<dbReference type="GO" id="GO:0003700">
    <property type="term" value="F:DNA-binding transcription factor activity"/>
    <property type="evidence" value="ECO:0007669"/>
    <property type="project" value="InterPro"/>
</dbReference>
<feature type="domain" description="HTH araC/xylS-type" evidence="5">
    <location>
        <begin position="220"/>
        <end position="318"/>
    </location>
</feature>
<dbReference type="InterPro" id="IPR020449">
    <property type="entry name" value="Tscrpt_reg_AraC-type_HTH"/>
</dbReference>
<dbReference type="InterPro" id="IPR018062">
    <property type="entry name" value="HTH_AraC-typ_CS"/>
</dbReference>
<dbReference type="AlphaFoldDB" id="A0A7W9YBJ1"/>
<dbReference type="SUPFAM" id="SSF46689">
    <property type="entry name" value="Homeodomain-like"/>
    <property type="match status" value="2"/>
</dbReference>